<comment type="caution">
    <text evidence="2">The sequence shown here is derived from an EMBL/GenBank/DDBJ whole genome shotgun (WGS) entry which is preliminary data.</text>
</comment>
<dbReference type="AlphaFoldDB" id="A0A372LF20"/>
<dbReference type="RefSeq" id="WP_117321089.1">
    <property type="nucleotide sequence ID" value="NZ_QVTD01000003.1"/>
</dbReference>
<keyword evidence="3" id="KW-1185">Reference proteome</keyword>
<feature type="transmembrane region" description="Helical" evidence="1">
    <location>
        <begin position="12"/>
        <end position="35"/>
    </location>
</feature>
<feature type="transmembrane region" description="Helical" evidence="1">
    <location>
        <begin position="134"/>
        <end position="158"/>
    </location>
</feature>
<reference evidence="2 3" key="1">
    <citation type="submission" date="2018-08" db="EMBL/GenBank/DDBJ databases">
        <title>Bacillus chawlae sp. nov., Bacillus glennii sp. nov., and Bacillus saganii sp. nov. Isolated from the Vehicle Assembly Building at Kennedy Space Center where the Viking Spacecraft were Assembled.</title>
        <authorList>
            <person name="Seuylemezian A."/>
            <person name="Vaishampayan P."/>
        </authorList>
    </citation>
    <scope>NUCLEOTIDE SEQUENCE [LARGE SCALE GENOMIC DNA]</scope>
    <source>
        <strain evidence="2 3">V44-8</strain>
    </source>
</reference>
<dbReference type="Pfam" id="PF10011">
    <property type="entry name" value="DUF2254"/>
    <property type="match status" value="1"/>
</dbReference>
<dbReference type="OrthoDB" id="2955631at2"/>
<gene>
    <name evidence="2" type="ORF">D0466_03055</name>
</gene>
<organism evidence="2 3">
    <name type="scientific">Peribacillus glennii</name>
    <dbReference type="NCBI Taxonomy" id="2303991"/>
    <lineage>
        <taxon>Bacteria</taxon>
        <taxon>Bacillati</taxon>
        <taxon>Bacillota</taxon>
        <taxon>Bacilli</taxon>
        <taxon>Bacillales</taxon>
        <taxon>Bacillaceae</taxon>
        <taxon>Peribacillus</taxon>
    </lineage>
</organism>
<dbReference type="Proteomes" id="UP000262939">
    <property type="component" value="Unassembled WGS sequence"/>
</dbReference>
<name>A0A372LF20_9BACI</name>
<feature type="transmembrane region" description="Helical" evidence="1">
    <location>
        <begin position="63"/>
        <end position="89"/>
    </location>
</feature>
<evidence type="ECO:0000313" key="2">
    <source>
        <dbReference type="EMBL" id="RFU64913.1"/>
    </source>
</evidence>
<keyword evidence="1" id="KW-1133">Transmembrane helix</keyword>
<feature type="transmembrane region" description="Helical" evidence="1">
    <location>
        <begin position="110"/>
        <end position="128"/>
    </location>
</feature>
<dbReference type="EMBL" id="QVTD01000003">
    <property type="protein sequence ID" value="RFU64913.1"/>
    <property type="molecule type" value="Genomic_DNA"/>
</dbReference>
<sequence>MSLKFALNKIKANFWITPALYGLCFFFLAIVSMQIDRVVTDQNGATEWLPAVLFTDKDLAQTILSAISTSLLTMTTIIFSSILVVETTFLAQYSPRTLQNFNAESKIQHGLGTFIGGYIYALILLIQVRESEPGNAFIVPSFAILVAFVCLGMFVFLIHHVTEWIKVGNLISNITKETLTSIEKNHREVEHAPCSSSEYKDLRLENEKSGELKSKRQGYIQYVELEKMIKVAAEEDLIIKFEKIPGDYVDVDTPLLTVWNSKEPLNANLLEFIFITADQESMEDVKLGIQKLAEIALRAIAPGKNDPETAINCLQQLGQVLTKIAKVQPDVPYYCDEHGNVRIILERPTFSDYLYDSFFQIRHYGRADVSVMAAILKALTLVAETNGQKTKDEVWRFSEYIVEGIRAEEWLSLDEKYLNTHLNGLAKACNKNYAPKL</sequence>
<evidence type="ECO:0000256" key="1">
    <source>
        <dbReference type="SAM" id="Phobius"/>
    </source>
</evidence>
<protein>
    <submittedName>
        <fullName evidence="2">DUF2254 domain-containing protein</fullName>
    </submittedName>
</protein>
<dbReference type="InterPro" id="IPR018723">
    <property type="entry name" value="DUF2254_membrane"/>
</dbReference>
<proteinExistence type="predicted"/>
<keyword evidence="1" id="KW-0472">Membrane</keyword>
<accession>A0A372LF20</accession>
<keyword evidence="1" id="KW-0812">Transmembrane</keyword>
<evidence type="ECO:0000313" key="3">
    <source>
        <dbReference type="Proteomes" id="UP000262939"/>
    </source>
</evidence>